<reference evidence="14" key="2">
    <citation type="submission" date="2025-08" db="UniProtKB">
        <authorList>
            <consortium name="Ensembl"/>
        </authorList>
    </citation>
    <scope>IDENTIFICATION</scope>
</reference>
<reference evidence="14" key="3">
    <citation type="submission" date="2025-09" db="UniProtKB">
        <authorList>
            <consortium name="Ensembl"/>
        </authorList>
    </citation>
    <scope>IDENTIFICATION</scope>
</reference>
<dbReference type="HOGENOM" id="CLU_026715_0_0_1"/>
<dbReference type="EMBL" id="AFYH01001405">
    <property type="status" value="NOT_ANNOTATED_CDS"/>
    <property type="molecule type" value="Genomic_DNA"/>
</dbReference>
<dbReference type="GO" id="GO:0030970">
    <property type="term" value="P:retrograde protein transport, ER to cytosol"/>
    <property type="evidence" value="ECO:0007669"/>
    <property type="project" value="TreeGrafter"/>
</dbReference>
<evidence type="ECO:0000256" key="5">
    <source>
        <dbReference type="ARBA" id="ARBA00022824"/>
    </source>
</evidence>
<comment type="function">
    <text evidence="8">Lectin component of the HRD1 complex, which functions in endoplasmic reticulum (ER) quality control and ER-associated degradation (ERAD). Specifically recognizes and binds improperly folded glycoproteins as well as hyperglycosylated proteins, retain them in the ER, and transfers them to the ubiquitination machinery and promote their degradation. Possible targets include TRPV4 as well as hyperglycosylated HSP90B1.</text>
</comment>
<dbReference type="FunCoup" id="H3BFQ4">
    <property type="interactions" value="1152"/>
</dbReference>
<dbReference type="InterPro" id="IPR012913">
    <property type="entry name" value="OS9-like_dom"/>
</dbReference>
<evidence type="ECO:0000256" key="3">
    <source>
        <dbReference type="ARBA" id="ARBA00022729"/>
    </source>
</evidence>
<reference evidence="15" key="1">
    <citation type="submission" date="2011-08" db="EMBL/GenBank/DDBJ databases">
        <title>The draft genome of Latimeria chalumnae.</title>
        <authorList>
            <person name="Di Palma F."/>
            <person name="Alfoldi J."/>
            <person name="Johnson J."/>
            <person name="Berlin A."/>
            <person name="Gnerre S."/>
            <person name="Jaffe D."/>
            <person name="MacCallum I."/>
            <person name="Young S."/>
            <person name="Walker B.J."/>
            <person name="Lander E."/>
            <person name="Lindblad-Toh K."/>
        </authorList>
    </citation>
    <scope>NUCLEOTIDE SEQUENCE [LARGE SCALE GENOMIC DNA]</scope>
    <source>
        <strain evidence="15">Wild caught</strain>
    </source>
</reference>
<evidence type="ECO:0000256" key="11">
    <source>
        <dbReference type="SAM" id="MobiDB-lite"/>
    </source>
</evidence>
<comment type="function">
    <text evidence="10">Lectin involved in the quality control of the secretory pathway. As a member of the endoplasmic reticulum-associated degradation lumenal (ERAD-L) surveillance system, targets misfolded endoplasmic reticulum lumenal glycoproteins for degradation.</text>
</comment>
<evidence type="ECO:0000256" key="6">
    <source>
        <dbReference type="ARBA" id="ARBA00023157"/>
    </source>
</evidence>
<feature type="compositionally biased region" description="Basic and acidic residues" evidence="11">
    <location>
        <begin position="382"/>
        <end position="398"/>
    </location>
</feature>
<feature type="compositionally biased region" description="Basic and acidic residues" evidence="11">
    <location>
        <begin position="321"/>
        <end position="335"/>
    </location>
</feature>
<evidence type="ECO:0000256" key="9">
    <source>
        <dbReference type="ARBA" id="ARBA00066177"/>
    </source>
</evidence>
<evidence type="ECO:0000256" key="8">
    <source>
        <dbReference type="ARBA" id="ARBA00053710"/>
    </source>
</evidence>
<sequence>MAASIAARDLLVCFFSVFLLSVAAAFLNIEELNEVKYGIEIMSEPVIRGQSKSADVVVISSKYKQQYECRLPAQAMKFHQDAGEDAQGYLGAGISQLLKPMDAAPCLIKTKDWWTYEFCYGKHIRQYHVEDAEIRSPVIYLGHFESEFDWNNETAKASKHHRLKRYHSQSYVNGSKCDLNSKPREAEVRFMCEEGSGDYIARVDEPQSCSYVLTVHTTRICHHPYLRPPSVARPQPIKCYPTLSPEQYVEYVKAQVSDTKRKVEQISEELKNLDEILAKDQETANGEEKSPVTQERESYPDTQEADVHREDGDDDFWNKAIKPEGGDPAAQDERVQAERRCMQLVRGTLFKLLYTFPVFTRGGSIRSCLLMLQHRISKRPQKKAEKETRKDSEGRETDTAAASETPPKERKLSKDSDEDVDIEEFEKELQDVFLPKSELSEIKQEVKAEMEKEFDNIIEEAQEELEAEGLKGEFDRNQASKNLASTLNKLIDKLGDTETPSEEESSSSTDQTQGSPGNPATSADDEEADGRVKIRVTKIKTGSALHKEMKLREVSNEDPQKLQLENMVKERLEKAGLKAEGKIEVKIVTSGSFGDDDDGHWLSEEDTRSFRDLFVSLLTGGTEEAYKEQQRQQQLEDNYRFVWGKPQEETQTTNTDSDDMDF</sequence>
<evidence type="ECO:0000256" key="12">
    <source>
        <dbReference type="SAM" id="SignalP"/>
    </source>
</evidence>
<comment type="subunit">
    <text evidence="9">Component of the HRD1 complex, which comprises at least SYNV1/HRD1, DERL1/2, FAM8A1, HERPUD1/HERP, OS9, SEL1L and UBE2J1. FAM8A1 is stabilized by interaction with SYNV1, which prevents its proteasomal degradation. OS9 and UBE2J1 recruitment to the complex may be mediated by SEL1L. Through this complex, may interact with ERLEC1 and HSPA5. Interacts (via C-terminus) with CPNE6 (via second C2 domain); this interaction occurs in a calcium-dependent manner in vitro. Interacts with CREB3.</text>
</comment>
<dbReference type="PANTHER" id="PTHR15414:SF5">
    <property type="entry name" value="PROTEIN OS-9"/>
    <property type="match status" value="1"/>
</dbReference>
<evidence type="ECO:0000256" key="4">
    <source>
        <dbReference type="ARBA" id="ARBA00022734"/>
    </source>
</evidence>
<dbReference type="GO" id="GO:0030246">
    <property type="term" value="F:carbohydrate binding"/>
    <property type="evidence" value="ECO:0007669"/>
    <property type="project" value="UniProtKB-UniRule"/>
</dbReference>
<proteinExistence type="inferred from homology"/>
<keyword evidence="15" id="KW-1185">Reference proteome</keyword>
<dbReference type="PANTHER" id="PTHR15414">
    <property type="entry name" value="OS-9-RELATED"/>
    <property type="match status" value="1"/>
</dbReference>
<feature type="compositionally biased region" description="Basic and acidic residues" evidence="11">
    <location>
        <begin position="406"/>
        <end position="415"/>
    </location>
</feature>
<evidence type="ECO:0000313" key="14">
    <source>
        <dbReference type="Ensembl" id="ENSLACP00000020725.1"/>
    </source>
</evidence>
<evidence type="ECO:0000256" key="2">
    <source>
        <dbReference type="ARBA" id="ARBA00009918"/>
    </source>
</evidence>
<feature type="region of interest" description="Disordered" evidence="11">
    <location>
        <begin position="490"/>
        <end position="534"/>
    </location>
</feature>
<dbReference type="STRING" id="7897.ENSLACP00000020725"/>
<feature type="region of interest" description="Disordered" evidence="11">
    <location>
        <begin position="377"/>
        <end position="424"/>
    </location>
</feature>
<dbReference type="FunFam" id="2.70.130.10:FF:000002">
    <property type="entry name" value="protein OS-9 isoform X1"/>
    <property type="match status" value="1"/>
</dbReference>
<keyword evidence="3 12" id="KW-0732">Signal</keyword>
<accession>H3BFQ4</accession>
<feature type="chain" id="PRO_5003581308" description="Endoplasmic reticulum lectin" evidence="12">
    <location>
        <begin position="26"/>
        <end position="662"/>
    </location>
</feature>
<dbReference type="PROSITE" id="PS51914">
    <property type="entry name" value="MRH"/>
    <property type="match status" value="1"/>
</dbReference>
<keyword evidence="6" id="KW-1015">Disulfide bond</keyword>
<evidence type="ECO:0000256" key="10">
    <source>
        <dbReference type="RuleBase" id="RU369099"/>
    </source>
</evidence>
<feature type="signal peptide" evidence="12">
    <location>
        <begin position="1"/>
        <end position="25"/>
    </location>
</feature>
<dbReference type="GO" id="GO:0030968">
    <property type="term" value="P:endoplasmic reticulum unfolded protein response"/>
    <property type="evidence" value="ECO:0007669"/>
    <property type="project" value="UniProtKB-UniRule"/>
</dbReference>
<evidence type="ECO:0000256" key="7">
    <source>
        <dbReference type="ARBA" id="ARBA00023180"/>
    </source>
</evidence>
<dbReference type="GO" id="GO:0005788">
    <property type="term" value="C:endoplasmic reticulum lumen"/>
    <property type="evidence" value="ECO:0007669"/>
    <property type="project" value="UniProtKB-SubCell"/>
</dbReference>
<protein>
    <recommendedName>
        <fullName evidence="10">Endoplasmic reticulum lectin</fullName>
    </recommendedName>
    <alternativeName>
        <fullName evidence="10">Protein OS-9</fullName>
    </alternativeName>
</protein>
<keyword evidence="4 10" id="KW-0430">Lectin</keyword>
<evidence type="ECO:0000256" key="1">
    <source>
        <dbReference type="ARBA" id="ARBA00004319"/>
    </source>
</evidence>
<comment type="subcellular location">
    <subcellularLocation>
        <location evidence="1 10">Endoplasmic reticulum lumen</location>
    </subcellularLocation>
</comment>
<dbReference type="OMA" id="WLKRLYV"/>
<name>H3BFQ4_LATCH</name>
<dbReference type="EMBL" id="AFYH01001407">
    <property type="status" value="NOT_ANNOTATED_CDS"/>
    <property type="molecule type" value="Genomic_DNA"/>
</dbReference>
<feature type="compositionally biased region" description="Basic and acidic residues" evidence="11">
    <location>
        <begin position="277"/>
        <end position="311"/>
    </location>
</feature>
<dbReference type="GeneTree" id="ENSGT00530000063603"/>
<evidence type="ECO:0000313" key="15">
    <source>
        <dbReference type="Proteomes" id="UP000008672"/>
    </source>
</evidence>
<evidence type="ECO:0000259" key="13">
    <source>
        <dbReference type="PROSITE" id="PS51914"/>
    </source>
</evidence>
<dbReference type="Proteomes" id="UP000008672">
    <property type="component" value="Unassembled WGS sequence"/>
</dbReference>
<comment type="similarity">
    <text evidence="2 10">Belongs to the OS-9 family.</text>
</comment>
<dbReference type="SUPFAM" id="SSF50911">
    <property type="entry name" value="Mannose 6-phosphate receptor domain"/>
    <property type="match status" value="1"/>
</dbReference>
<feature type="region of interest" description="Disordered" evidence="11">
    <location>
        <begin position="643"/>
        <end position="662"/>
    </location>
</feature>
<keyword evidence="7" id="KW-0325">Glycoprotein</keyword>
<gene>
    <name evidence="14" type="primary">OS9</name>
</gene>
<dbReference type="AlphaFoldDB" id="H3BFQ4"/>
<dbReference type="EMBL" id="AFYH01001406">
    <property type="status" value="NOT_ANNOTATED_CDS"/>
    <property type="molecule type" value="Genomic_DNA"/>
</dbReference>
<dbReference type="eggNOG" id="KOG3394">
    <property type="taxonomic scope" value="Eukaryota"/>
</dbReference>
<dbReference type="InterPro" id="IPR045149">
    <property type="entry name" value="OS-9-like"/>
</dbReference>
<keyword evidence="5 10" id="KW-0256">Endoplasmic reticulum</keyword>
<feature type="compositionally biased region" description="Low complexity" evidence="11">
    <location>
        <begin position="506"/>
        <end position="516"/>
    </location>
</feature>
<dbReference type="InterPro" id="IPR044865">
    <property type="entry name" value="MRH_dom"/>
</dbReference>
<dbReference type="Bgee" id="ENSLACG00000018209">
    <property type="expression patterns" value="Expressed in chordate pharynx and 6 other cell types or tissues"/>
</dbReference>
<dbReference type="Gene3D" id="2.70.130.10">
    <property type="entry name" value="Mannose-6-phosphate receptor binding domain"/>
    <property type="match status" value="1"/>
</dbReference>
<dbReference type="InterPro" id="IPR009011">
    <property type="entry name" value="Man6P_isomerase_rcpt-bd_dom_sf"/>
</dbReference>
<dbReference type="Pfam" id="PF07915">
    <property type="entry name" value="PRKCSH"/>
    <property type="match status" value="1"/>
</dbReference>
<feature type="region of interest" description="Disordered" evidence="11">
    <location>
        <begin position="277"/>
        <end position="335"/>
    </location>
</feature>
<dbReference type="InParanoid" id="H3BFQ4"/>
<organism evidence="14 15">
    <name type="scientific">Latimeria chalumnae</name>
    <name type="common">Coelacanth</name>
    <dbReference type="NCBI Taxonomy" id="7897"/>
    <lineage>
        <taxon>Eukaryota</taxon>
        <taxon>Metazoa</taxon>
        <taxon>Chordata</taxon>
        <taxon>Craniata</taxon>
        <taxon>Vertebrata</taxon>
        <taxon>Euteleostomi</taxon>
        <taxon>Coelacanthiformes</taxon>
        <taxon>Coelacanthidae</taxon>
        <taxon>Latimeria</taxon>
    </lineage>
</organism>
<feature type="domain" description="MRH" evidence="13">
    <location>
        <begin position="104"/>
        <end position="223"/>
    </location>
</feature>
<dbReference type="Ensembl" id="ENSLACT00000020865.1">
    <property type="protein sequence ID" value="ENSLACP00000020725.1"/>
    <property type="gene ID" value="ENSLACG00000018209.1"/>
</dbReference>